<dbReference type="EMBL" id="PZQS01000005">
    <property type="protein sequence ID" value="PVD29428.1"/>
    <property type="molecule type" value="Genomic_DNA"/>
</dbReference>
<dbReference type="CDD" id="cd02907">
    <property type="entry name" value="Macro_Af1521_BAL-like"/>
    <property type="match status" value="1"/>
</dbReference>
<protein>
    <recommendedName>
        <fullName evidence="2">Macro domain-containing protein</fullName>
    </recommendedName>
</protein>
<sequence>MKTDLSKTTQLSFSDVDMGIVTAKFKVPTNPKDSKKWMEDVRHVVYTKNKVHSQVFQTGQLSEKIIQELTSTYPEGKASCYLSNDKQSLLVTSSDDDEMQKIKSFVESRIPGTDISQTKQPSAQPVKVSGKKSPVTNKTTISMSSESKEESDERSPVSKTSGDSACSQRKDKADKKSPSMATADMDRSPMAQNEYGTKSPVNKTTGSSCFKSDHEHEKKLPKTEKVALSGSTEVEDMSREKSSDIAPPDILTSSNAEIKSEYKLPVSSQEVSSPSGEVHPSLQPHTQVSVATADGQTSARFDAELDSQGNTLAASASKDVHPVTISDTNRDISSGIAAQASHKRTSAEPFTSGGSLDHTSRQERSLESSFVQSVDKDLKPTVTAPTDAQPPITTKRTIEVPEQFFKLLQGQRVRQDFFSELEKSRVKIDEDSVASGHIVVTHGDREEVIKALQRVIDTLDLADRMKDEDVLQALCSLRKQFPDQVELDKSVITFHRKVEAEVKAAVEIAVSKPVSIPLSLEQMNYIQYHLSSIRQSAGSSDVLLQEGDGMKGVLVISPPPANIRAVKSMVEEMTANIHHKKENMEPSEVLYLSGVKGQIEVKELETKNSCRISVISPGHQVLTRAESTGGCRLLLCEGNMAASDCDVVVFPLTENQKEWPLSQRLILEKGLLASSTEPYKLLCSASTKTSILRVQCQGNGAGQQVVMVSGQHDLTAVGDSTVGDALREVLTSSLGSGASMALPVRQDADVTPAYNLTILLQTIGQLDREAKGREVSNATVVLYLENISDAERREAAKTAENVLKQLRWDVQTDVVAVYGETDKSLPSVTISGLQEDVKKAFSELKSMRVSDKYKVHADTIAADSIMARPQAGKHLTSATEAINKVEENLPAQQKKRIQNTDYLLKLEALQYLLGEDFADITILDREGKSVKIQISSQSDKLMREDMPINDIQWGDVLNAGRKIQSEGIKAFVKPLLFQDKLAIFALDEDAMMKAKRLITFGTEKSRGTSFRSGEAGDQTNSPVKPVAEASCGADFITKSGIRVSVYKTDITKLVVDVIVNAANGRLMHGGGVAAAISRAAGRALDEEGDIFVDRFGQLEVSEVLPTTSGNLPCKTVFHAVGPCWYDYQNKDKCAVDLQRTVFNCLTKAHSLKFTSIAVSSISSAIFGVPEKVCAQMYLRAVQQFEHQYGGKTKLQHIHFVDVRDVMVSVIRDIFTRQWNSDALSPSRAEGHTHNPSRSEHDEATQDPRRKGFSNNQDPGRQKHYEDSQVPSRRDHDDVQDRGKSYKSIQDSGRQEYNNDYQTTSKQESNTGSQEYSRNNMEHNRGNMGYSNQKHKDSHEHGRVMQEGYGRSSQDYGRSSQEHGKSFQEHGGVSQCYRRGSHENRRGFQDEGPYGQESQTDAHESSNWETNTQQSTARESRLTAGSTSVDCARHFGEPEYIFGNLSQGGGGGGTGQDLKGNPHKHQKSKKKKK</sequence>
<feature type="compositionally biased region" description="Basic and acidic residues" evidence="1">
    <location>
        <begin position="1228"/>
        <end position="1249"/>
    </location>
</feature>
<feature type="compositionally biased region" description="Basic and acidic residues" evidence="1">
    <location>
        <begin position="168"/>
        <end position="177"/>
    </location>
</feature>
<feature type="region of interest" description="Disordered" evidence="1">
    <location>
        <begin position="1222"/>
        <end position="1472"/>
    </location>
</feature>
<feature type="compositionally biased region" description="Polar residues" evidence="1">
    <location>
        <begin position="266"/>
        <end position="275"/>
    </location>
</feature>
<feature type="region of interest" description="Disordered" evidence="1">
    <location>
        <begin position="338"/>
        <end position="373"/>
    </location>
</feature>
<evidence type="ECO:0000313" key="3">
    <source>
        <dbReference type="EMBL" id="PVD29428.1"/>
    </source>
</evidence>
<dbReference type="Gene3D" id="3.40.220.10">
    <property type="entry name" value="Leucine Aminopeptidase, subunit E, domain 1"/>
    <property type="match status" value="1"/>
</dbReference>
<feature type="compositionally biased region" description="Polar residues" evidence="1">
    <location>
        <begin position="283"/>
        <end position="299"/>
    </location>
</feature>
<feature type="compositionally biased region" description="Basic and acidic residues" evidence="1">
    <location>
        <begin position="211"/>
        <end position="225"/>
    </location>
</feature>
<dbReference type="PANTHER" id="PTHR11106">
    <property type="entry name" value="GANGLIOSIDE INDUCED DIFFERENTIATION ASSOCIATED PROTEIN 2-RELATED"/>
    <property type="match status" value="1"/>
</dbReference>
<feature type="compositionally biased region" description="Gly residues" evidence="1">
    <location>
        <begin position="1445"/>
        <end position="1454"/>
    </location>
</feature>
<feature type="compositionally biased region" description="Basic residues" evidence="1">
    <location>
        <begin position="1460"/>
        <end position="1472"/>
    </location>
</feature>
<reference evidence="3 4" key="1">
    <citation type="submission" date="2018-04" db="EMBL/GenBank/DDBJ databases">
        <title>The genome of golden apple snail Pomacea canaliculata provides insight into stress tolerance and invasive adaptation.</title>
        <authorList>
            <person name="Liu C."/>
            <person name="Liu B."/>
            <person name="Ren Y."/>
            <person name="Zhang Y."/>
            <person name="Wang H."/>
            <person name="Li S."/>
            <person name="Jiang F."/>
            <person name="Yin L."/>
            <person name="Zhang G."/>
            <person name="Qian W."/>
            <person name="Fan W."/>
        </authorList>
    </citation>
    <scope>NUCLEOTIDE SEQUENCE [LARGE SCALE GENOMIC DNA]</scope>
    <source>
        <strain evidence="3">SZHN2017</strain>
        <tissue evidence="3">Muscle</tissue>
    </source>
</reference>
<feature type="compositionally biased region" description="Polar residues" evidence="1">
    <location>
        <begin position="114"/>
        <end position="123"/>
    </location>
</feature>
<comment type="caution">
    <text evidence="3">The sequence shown here is derived from an EMBL/GenBank/DDBJ whole genome shotgun (WGS) entry which is preliminary data.</text>
</comment>
<dbReference type="PROSITE" id="PS51154">
    <property type="entry name" value="MACRO"/>
    <property type="match status" value="1"/>
</dbReference>
<feature type="compositionally biased region" description="Basic and acidic residues" evidence="1">
    <location>
        <begin position="146"/>
        <end position="156"/>
    </location>
</feature>
<feature type="compositionally biased region" description="Basic and acidic residues" evidence="1">
    <location>
        <begin position="1259"/>
        <end position="1283"/>
    </location>
</feature>
<dbReference type="SMART" id="SM00506">
    <property type="entry name" value="A1pp"/>
    <property type="match status" value="1"/>
</dbReference>
<proteinExistence type="predicted"/>
<feature type="compositionally biased region" description="Polar residues" evidence="1">
    <location>
        <begin position="1406"/>
        <end position="1428"/>
    </location>
</feature>
<feature type="compositionally biased region" description="Polar residues" evidence="1">
    <location>
        <begin position="190"/>
        <end position="210"/>
    </location>
</feature>
<keyword evidence="4" id="KW-1185">Reference proteome</keyword>
<feature type="domain" description="Macro" evidence="2">
    <location>
        <begin position="1030"/>
        <end position="1218"/>
    </location>
</feature>
<accession>A0A2T7P7M7</accession>
<name>A0A2T7P7M7_POMCA</name>
<organism evidence="3 4">
    <name type="scientific">Pomacea canaliculata</name>
    <name type="common">Golden apple snail</name>
    <dbReference type="NCBI Taxonomy" id="400727"/>
    <lineage>
        <taxon>Eukaryota</taxon>
        <taxon>Metazoa</taxon>
        <taxon>Spiralia</taxon>
        <taxon>Lophotrochozoa</taxon>
        <taxon>Mollusca</taxon>
        <taxon>Gastropoda</taxon>
        <taxon>Caenogastropoda</taxon>
        <taxon>Architaenioglossa</taxon>
        <taxon>Ampullarioidea</taxon>
        <taxon>Ampullariidae</taxon>
        <taxon>Pomacea</taxon>
    </lineage>
</organism>
<gene>
    <name evidence="3" type="ORF">C0Q70_08679</name>
</gene>
<dbReference type="InterPro" id="IPR002589">
    <property type="entry name" value="Macro_dom"/>
</dbReference>
<evidence type="ECO:0000259" key="2">
    <source>
        <dbReference type="PROSITE" id="PS51154"/>
    </source>
</evidence>
<dbReference type="OrthoDB" id="6133115at2759"/>
<dbReference type="InterPro" id="IPR043472">
    <property type="entry name" value="Macro_dom-like"/>
</dbReference>
<feature type="compositionally biased region" description="Polar residues" evidence="1">
    <location>
        <begin position="1286"/>
        <end position="1318"/>
    </location>
</feature>
<feature type="compositionally biased region" description="Basic and acidic residues" evidence="1">
    <location>
        <begin position="1379"/>
        <end position="1388"/>
    </location>
</feature>
<feature type="compositionally biased region" description="Polar residues" evidence="1">
    <location>
        <begin position="157"/>
        <end position="167"/>
    </location>
</feature>
<dbReference type="Pfam" id="PF01661">
    <property type="entry name" value="Macro"/>
    <property type="match status" value="1"/>
</dbReference>
<feature type="compositionally biased region" description="Basic and acidic residues" evidence="1">
    <location>
        <begin position="1333"/>
        <end position="1343"/>
    </location>
</feature>
<dbReference type="Proteomes" id="UP000245119">
    <property type="component" value="Linkage Group LG5"/>
</dbReference>
<dbReference type="PANTHER" id="PTHR11106:SF111">
    <property type="entry name" value="MACRO DOMAIN-CONTAINING PROTEIN"/>
    <property type="match status" value="1"/>
</dbReference>
<evidence type="ECO:0000256" key="1">
    <source>
        <dbReference type="SAM" id="MobiDB-lite"/>
    </source>
</evidence>
<dbReference type="SUPFAM" id="SSF52949">
    <property type="entry name" value="Macro domain-like"/>
    <property type="match status" value="1"/>
</dbReference>
<feature type="region of interest" description="Disordered" evidence="1">
    <location>
        <begin position="107"/>
        <end position="300"/>
    </location>
</feature>
<evidence type="ECO:0000313" key="4">
    <source>
        <dbReference type="Proteomes" id="UP000245119"/>
    </source>
</evidence>